<dbReference type="PROSITE" id="PS50865">
    <property type="entry name" value="ZF_MYND_2"/>
    <property type="match status" value="1"/>
</dbReference>
<protein>
    <recommendedName>
        <fullName evidence="5">MYND-type domain-containing protein</fullName>
    </recommendedName>
</protein>
<evidence type="ECO:0000256" key="2">
    <source>
        <dbReference type="ARBA" id="ARBA00022771"/>
    </source>
</evidence>
<evidence type="ECO:0000313" key="7">
    <source>
        <dbReference type="Proteomes" id="UP001362999"/>
    </source>
</evidence>
<evidence type="ECO:0000256" key="1">
    <source>
        <dbReference type="ARBA" id="ARBA00022723"/>
    </source>
</evidence>
<organism evidence="6 7">
    <name type="scientific">Favolaschia claudopus</name>
    <dbReference type="NCBI Taxonomy" id="2862362"/>
    <lineage>
        <taxon>Eukaryota</taxon>
        <taxon>Fungi</taxon>
        <taxon>Dikarya</taxon>
        <taxon>Basidiomycota</taxon>
        <taxon>Agaricomycotina</taxon>
        <taxon>Agaricomycetes</taxon>
        <taxon>Agaricomycetidae</taxon>
        <taxon>Agaricales</taxon>
        <taxon>Marasmiineae</taxon>
        <taxon>Mycenaceae</taxon>
        <taxon>Favolaschia</taxon>
    </lineage>
</organism>
<dbReference type="GO" id="GO:0008270">
    <property type="term" value="F:zinc ion binding"/>
    <property type="evidence" value="ECO:0007669"/>
    <property type="project" value="UniProtKB-KW"/>
</dbReference>
<keyword evidence="7" id="KW-1185">Reference proteome</keyword>
<proteinExistence type="predicted"/>
<evidence type="ECO:0000313" key="6">
    <source>
        <dbReference type="EMBL" id="KAK7028501.1"/>
    </source>
</evidence>
<sequence>MDIDSLDASWDEYDFSGVRMRRIPEAVCAEAEANLKRGKKFLEAKDLEQAVICFLKALEDPENLAECNSVSKLLPRKLAIEYLKILVKKGREYIEDILHPSCFEVDEEGPRLWGYIEARPYLRTRCVLLREYMLDKRWEDAVALNIDMIRFDGSGQCASLGPLLIRVGRAVDALYFTQKWLEVVDRPPGSGVDFDSPRRTPMSDTEYEKRKAGWNDLQISHSAALAAFICDGDTPLARQYLHLAVQVTPSVLIKVIGKYKERVEGDTHPVRTSNGPEDARDHLWLAQDLWMQDDVWNWVANDPVVKVSVLRECTEPTCRKKEESVGEWQKCSGCKKAWYCSRICQKAHWPGHKSACTEEQKYAQQRR</sequence>
<dbReference type="Proteomes" id="UP001362999">
    <property type="component" value="Unassembled WGS sequence"/>
</dbReference>
<dbReference type="EMBL" id="JAWWNJ010000028">
    <property type="protein sequence ID" value="KAK7028501.1"/>
    <property type="molecule type" value="Genomic_DNA"/>
</dbReference>
<dbReference type="Pfam" id="PF01753">
    <property type="entry name" value="zf-MYND"/>
    <property type="match status" value="1"/>
</dbReference>
<feature type="domain" description="MYND-type" evidence="5">
    <location>
        <begin position="315"/>
        <end position="356"/>
    </location>
</feature>
<keyword evidence="1" id="KW-0479">Metal-binding</keyword>
<dbReference type="SUPFAM" id="SSF144232">
    <property type="entry name" value="HIT/MYND zinc finger-like"/>
    <property type="match status" value="1"/>
</dbReference>
<keyword evidence="3" id="KW-0862">Zinc</keyword>
<dbReference type="InterPro" id="IPR002893">
    <property type="entry name" value="Znf_MYND"/>
</dbReference>
<accession>A0AAW0BPN4</accession>
<keyword evidence="2 4" id="KW-0863">Zinc-finger</keyword>
<dbReference type="Gene3D" id="6.10.140.2220">
    <property type="match status" value="1"/>
</dbReference>
<evidence type="ECO:0000256" key="3">
    <source>
        <dbReference type="ARBA" id="ARBA00022833"/>
    </source>
</evidence>
<evidence type="ECO:0000256" key="4">
    <source>
        <dbReference type="PROSITE-ProRule" id="PRU00134"/>
    </source>
</evidence>
<dbReference type="AlphaFoldDB" id="A0AAW0BPN4"/>
<gene>
    <name evidence="6" type="ORF">R3P38DRAFT_928192</name>
</gene>
<comment type="caution">
    <text evidence="6">The sequence shown here is derived from an EMBL/GenBank/DDBJ whole genome shotgun (WGS) entry which is preliminary data.</text>
</comment>
<evidence type="ECO:0000259" key="5">
    <source>
        <dbReference type="PROSITE" id="PS50865"/>
    </source>
</evidence>
<name>A0AAW0BPN4_9AGAR</name>
<reference evidence="6 7" key="1">
    <citation type="journal article" date="2024" name="J Genomics">
        <title>Draft genome sequencing and assembly of Favolaschia claudopus CIRM-BRFM 2984 isolated from oak limbs.</title>
        <authorList>
            <person name="Navarro D."/>
            <person name="Drula E."/>
            <person name="Chaduli D."/>
            <person name="Cazenave R."/>
            <person name="Ahrendt S."/>
            <person name="Wang J."/>
            <person name="Lipzen A."/>
            <person name="Daum C."/>
            <person name="Barry K."/>
            <person name="Grigoriev I.V."/>
            <person name="Favel A."/>
            <person name="Rosso M.N."/>
            <person name="Martin F."/>
        </authorList>
    </citation>
    <scope>NUCLEOTIDE SEQUENCE [LARGE SCALE GENOMIC DNA]</scope>
    <source>
        <strain evidence="6 7">CIRM-BRFM 2984</strain>
    </source>
</reference>